<sequence>MRKESRKSAPVFNAPVCAGKSLAELDQKDDSAFYRTRSVDPKSRTRLLKTRHSSDSKRGVLETERPV</sequence>
<feature type="compositionally biased region" description="Basic and acidic residues" evidence="1">
    <location>
        <begin position="52"/>
        <end position="67"/>
    </location>
</feature>
<accession>A0AAV4RJU6</accession>
<keyword evidence="3" id="KW-1185">Reference proteome</keyword>
<dbReference type="AlphaFoldDB" id="A0AAV4RJU6"/>
<gene>
    <name evidence="2" type="ORF">CEXT_303001</name>
</gene>
<name>A0AAV4RJU6_CAEEX</name>
<feature type="region of interest" description="Disordered" evidence="1">
    <location>
        <begin position="36"/>
        <end position="67"/>
    </location>
</feature>
<dbReference type="Proteomes" id="UP001054945">
    <property type="component" value="Unassembled WGS sequence"/>
</dbReference>
<organism evidence="2 3">
    <name type="scientific">Caerostris extrusa</name>
    <name type="common">Bark spider</name>
    <name type="synonym">Caerostris bankana</name>
    <dbReference type="NCBI Taxonomy" id="172846"/>
    <lineage>
        <taxon>Eukaryota</taxon>
        <taxon>Metazoa</taxon>
        <taxon>Ecdysozoa</taxon>
        <taxon>Arthropoda</taxon>
        <taxon>Chelicerata</taxon>
        <taxon>Arachnida</taxon>
        <taxon>Araneae</taxon>
        <taxon>Araneomorphae</taxon>
        <taxon>Entelegynae</taxon>
        <taxon>Araneoidea</taxon>
        <taxon>Araneidae</taxon>
        <taxon>Caerostris</taxon>
    </lineage>
</organism>
<dbReference type="EMBL" id="BPLR01007974">
    <property type="protein sequence ID" value="GIY21166.1"/>
    <property type="molecule type" value="Genomic_DNA"/>
</dbReference>
<comment type="caution">
    <text evidence="2">The sequence shown here is derived from an EMBL/GenBank/DDBJ whole genome shotgun (WGS) entry which is preliminary data.</text>
</comment>
<protein>
    <submittedName>
        <fullName evidence="2">Uncharacterized protein</fullName>
    </submittedName>
</protein>
<proteinExistence type="predicted"/>
<evidence type="ECO:0000256" key="1">
    <source>
        <dbReference type="SAM" id="MobiDB-lite"/>
    </source>
</evidence>
<evidence type="ECO:0000313" key="3">
    <source>
        <dbReference type="Proteomes" id="UP001054945"/>
    </source>
</evidence>
<reference evidence="2 3" key="1">
    <citation type="submission" date="2021-06" db="EMBL/GenBank/DDBJ databases">
        <title>Caerostris extrusa draft genome.</title>
        <authorList>
            <person name="Kono N."/>
            <person name="Arakawa K."/>
        </authorList>
    </citation>
    <scope>NUCLEOTIDE SEQUENCE [LARGE SCALE GENOMIC DNA]</scope>
</reference>
<evidence type="ECO:0000313" key="2">
    <source>
        <dbReference type="EMBL" id="GIY21166.1"/>
    </source>
</evidence>